<dbReference type="FunCoup" id="A0A7G1GA21">
    <property type="interactions" value="316"/>
</dbReference>
<dbReference type="PANTHER" id="PTHR10314">
    <property type="entry name" value="CYSTATHIONINE BETA-SYNTHASE"/>
    <property type="match status" value="1"/>
</dbReference>
<evidence type="ECO:0000256" key="10">
    <source>
        <dbReference type="PIRSR" id="PIRSR605856-51"/>
    </source>
</evidence>
<feature type="domain" description="Tryptophan synthase beta chain-like PALP" evidence="11">
    <location>
        <begin position="4"/>
        <end position="285"/>
    </location>
</feature>
<dbReference type="InterPro" id="IPR001926">
    <property type="entry name" value="TrpB-like_PALP"/>
</dbReference>
<keyword evidence="5" id="KW-0808">Transferase</keyword>
<evidence type="ECO:0000256" key="5">
    <source>
        <dbReference type="ARBA" id="ARBA00022679"/>
    </source>
</evidence>
<feature type="binding site" evidence="9">
    <location>
        <begin position="169"/>
        <end position="173"/>
    </location>
    <ligand>
        <name>pyridoxal 5'-phosphate</name>
        <dbReference type="ChEBI" id="CHEBI:597326"/>
    </ligand>
</feature>
<evidence type="ECO:0000256" key="6">
    <source>
        <dbReference type="ARBA" id="ARBA00022898"/>
    </source>
</evidence>
<feature type="modified residue" description="N6-(pyridoxal phosphate)lysine" evidence="10">
    <location>
        <position position="37"/>
    </location>
</feature>
<dbReference type="Gene3D" id="3.40.50.1100">
    <property type="match status" value="2"/>
</dbReference>
<evidence type="ECO:0000256" key="9">
    <source>
        <dbReference type="PIRSR" id="PIRSR605856-50"/>
    </source>
</evidence>
<dbReference type="FunFam" id="3.40.50.1100:FF:000006">
    <property type="entry name" value="Cysteine synthase"/>
    <property type="match status" value="1"/>
</dbReference>
<evidence type="ECO:0000313" key="13">
    <source>
        <dbReference type="Proteomes" id="UP000516361"/>
    </source>
</evidence>
<feature type="binding site" evidence="9">
    <location>
        <position position="258"/>
    </location>
    <ligand>
        <name>pyridoxal 5'-phosphate</name>
        <dbReference type="ChEBI" id="CHEBI:597326"/>
    </ligand>
</feature>
<dbReference type="EC" id="2.5.1.47" evidence="3"/>
<dbReference type="RefSeq" id="WP_190614733.1">
    <property type="nucleotide sequence ID" value="NZ_AP018712.1"/>
</dbReference>
<dbReference type="NCBIfam" id="TIGR01136">
    <property type="entry name" value="cysKM"/>
    <property type="match status" value="1"/>
</dbReference>
<comment type="cofactor">
    <cofactor evidence="1 9">
        <name>pyridoxal 5'-phosphate</name>
        <dbReference type="ChEBI" id="CHEBI:597326"/>
    </cofactor>
</comment>
<evidence type="ECO:0000313" key="12">
    <source>
        <dbReference type="EMBL" id="BBE31893.1"/>
    </source>
</evidence>
<evidence type="ECO:0000259" key="11">
    <source>
        <dbReference type="Pfam" id="PF00291"/>
    </source>
</evidence>
<organism evidence="12 13">
    <name type="scientific">Tepiditoga spiralis</name>
    <dbReference type="NCBI Taxonomy" id="2108365"/>
    <lineage>
        <taxon>Bacteria</taxon>
        <taxon>Thermotogati</taxon>
        <taxon>Thermotogota</taxon>
        <taxon>Thermotogae</taxon>
        <taxon>Petrotogales</taxon>
        <taxon>Petrotogaceae</taxon>
        <taxon>Tepiditoga</taxon>
    </lineage>
</organism>
<feature type="binding site" evidence="9">
    <location>
        <position position="66"/>
    </location>
    <ligand>
        <name>pyridoxal 5'-phosphate</name>
        <dbReference type="ChEBI" id="CHEBI:597326"/>
    </ligand>
</feature>
<dbReference type="InterPro" id="IPR005856">
    <property type="entry name" value="Cys_synth"/>
</dbReference>
<dbReference type="Pfam" id="PF00291">
    <property type="entry name" value="PALP"/>
    <property type="match status" value="1"/>
</dbReference>
<evidence type="ECO:0000256" key="8">
    <source>
        <dbReference type="ARBA" id="ARBA00047931"/>
    </source>
</evidence>
<dbReference type="AlphaFoldDB" id="A0A7G1GA21"/>
<dbReference type="KEGG" id="ocy:OSSY52_20340"/>
<dbReference type="InterPro" id="IPR005859">
    <property type="entry name" value="CysK"/>
</dbReference>
<evidence type="ECO:0000256" key="2">
    <source>
        <dbReference type="ARBA" id="ARBA00007103"/>
    </source>
</evidence>
<dbReference type="CDD" id="cd01561">
    <property type="entry name" value="CBS_like"/>
    <property type="match status" value="1"/>
</dbReference>
<reference evidence="12 13" key="1">
    <citation type="submission" date="2018-06" db="EMBL/GenBank/DDBJ databases">
        <title>Genome sequencing of Oceanotoga sp. sy52.</title>
        <authorList>
            <person name="Mori K."/>
        </authorList>
    </citation>
    <scope>NUCLEOTIDE SEQUENCE [LARGE SCALE GENOMIC DNA]</scope>
    <source>
        <strain evidence="13">sy52</strain>
    </source>
</reference>
<evidence type="ECO:0000256" key="1">
    <source>
        <dbReference type="ARBA" id="ARBA00001933"/>
    </source>
</evidence>
<dbReference type="GO" id="GO:0004124">
    <property type="term" value="F:cysteine synthase activity"/>
    <property type="evidence" value="ECO:0007669"/>
    <property type="project" value="UniProtKB-EC"/>
</dbReference>
<dbReference type="SUPFAM" id="SSF53686">
    <property type="entry name" value="Tryptophan synthase beta subunit-like PLP-dependent enzymes"/>
    <property type="match status" value="1"/>
</dbReference>
<keyword evidence="13" id="KW-1185">Reference proteome</keyword>
<dbReference type="EMBL" id="AP018712">
    <property type="protein sequence ID" value="BBE31893.1"/>
    <property type="molecule type" value="Genomic_DNA"/>
</dbReference>
<keyword evidence="7" id="KW-0198">Cysteine biosynthesis</keyword>
<protein>
    <recommendedName>
        <fullName evidence="3">cysteine synthase</fullName>
        <ecNumber evidence="3">2.5.1.47</ecNumber>
    </recommendedName>
</protein>
<dbReference type="Proteomes" id="UP000516361">
    <property type="component" value="Chromosome"/>
</dbReference>
<name>A0A7G1GA21_9BACT</name>
<dbReference type="GO" id="GO:0006535">
    <property type="term" value="P:cysteine biosynthetic process from serine"/>
    <property type="evidence" value="ECO:0007669"/>
    <property type="project" value="InterPro"/>
</dbReference>
<dbReference type="NCBIfam" id="TIGR01139">
    <property type="entry name" value="cysK"/>
    <property type="match status" value="1"/>
</dbReference>
<comment type="catalytic activity">
    <reaction evidence="8">
        <text>O-acetyl-L-serine + hydrogen sulfide = L-cysteine + acetate</text>
        <dbReference type="Rhea" id="RHEA:14829"/>
        <dbReference type="ChEBI" id="CHEBI:29919"/>
        <dbReference type="ChEBI" id="CHEBI:30089"/>
        <dbReference type="ChEBI" id="CHEBI:35235"/>
        <dbReference type="ChEBI" id="CHEBI:58340"/>
        <dbReference type="EC" id="2.5.1.47"/>
    </reaction>
</comment>
<dbReference type="InterPro" id="IPR036052">
    <property type="entry name" value="TrpB-like_PALP_sf"/>
</dbReference>
<evidence type="ECO:0000256" key="3">
    <source>
        <dbReference type="ARBA" id="ARBA00012681"/>
    </source>
</evidence>
<dbReference type="InParanoid" id="A0A7G1GA21"/>
<keyword evidence="6 9" id="KW-0663">Pyridoxal phosphate</keyword>
<evidence type="ECO:0000256" key="4">
    <source>
        <dbReference type="ARBA" id="ARBA00022605"/>
    </source>
</evidence>
<evidence type="ECO:0000256" key="7">
    <source>
        <dbReference type="ARBA" id="ARBA00023192"/>
    </source>
</evidence>
<comment type="similarity">
    <text evidence="2">Belongs to the cysteine synthase/cystathionine beta-synthase family.</text>
</comment>
<keyword evidence="4" id="KW-0028">Amino-acid biosynthesis</keyword>
<sequence>MIINAIGTTPLITLSNIIDPGKIFIKLEKNNVAGSVKDRPAYFMISEAEKSGNLKNKVIIEPTSGNTGIALAAIGKSKGYRVILTMPESMSIERRKVLKAYGAELVLTPAEKGMKGAIDKAISLTKEYDAFMPNQFENPNNPLSHELTTGPEILKQMSFNMDAFVAGVGTGGTISGVGRVLRKYFQNCVKIVAVEPKNSSVISGNNPGKHNIQGIGAGFIPRNLDISLIDNIVQVEDDEAFEMKKRLAKEEGLFLGISSAANVVASLRVLENMNENSRIVTISPDSGDKYLSLI</sequence>
<dbReference type="InterPro" id="IPR050214">
    <property type="entry name" value="Cys_Synth/Cystath_Beta-Synth"/>
</dbReference>
<gene>
    <name evidence="12" type="ORF">OSSY52_20340</name>
</gene>
<accession>A0A7G1GA21</accession>
<proteinExistence type="inferred from homology"/>